<evidence type="ECO:0000256" key="5">
    <source>
        <dbReference type="ARBA" id="ARBA00023136"/>
    </source>
</evidence>
<feature type="transmembrane region" description="Helical" evidence="6">
    <location>
        <begin position="40"/>
        <end position="65"/>
    </location>
</feature>
<evidence type="ECO:0000256" key="4">
    <source>
        <dbReference type="ARBA" id="ARBA00022989"/>
    </source>
</evidence>
<dbReference type="PIRSF" id="PIRSF006324">
    <property type="entry name" value="LeuE"/>
    <property type="match status" value="1"/>
</dbReference>
<dbReference type="PANTHER" id="PTHR30086:SF20">
    <property type="entry name" value="ARGININE EXPORTER PROTEIN ARGO-RELATED"/>
    <property type="match status" value="1"/>
</dbReference>
<name>A0ABV1Z2X3_9HYPH</name>
<organism evidence="7 8">
    <name type="scientific">Mesorhizobium caraganae</name>
    <dbReference type="NCBI Taxonomy" id="483206"/>
    <lineage>
        <taxon>Bacteria</taxon>
        <taxon>Pseudomonadati</taxon>
        <taxon>Pseudomonadota</taxon>
        <taxon>Alphaproteobacteria</taxon>
        <taxon>Hyphomicrobiales</taxon>
        <taxon>Phyllobacteriaceae</taxon>
        <taxon>Mesorhizobium</taxon>
    </lineage>
</organism>
<evidence type="ECO:0000313" key="7">
    <source>
        <dbReference type="EMBL" id="MER9406284.1"/>
    </source>
</evidence>
<proteinExistence type="predicted"/>
<protein>
    <submittedName>
        <fullName evidence="7">LysE family translocator</fullName>
    </submittedName>
</protein>
<reference evidence="7 8" key="1">
    <citation type="journal article" date="2024" name="Proc. Natl. Acad. Sci. U.S.A.">
        <title>The evolutionary genomics of adaptation to stress in wild rhizobium bacteria.</title>
        <authorList>
            <person name="Kehlet-Delgado H."/>
            <person name="Montoya A.P."/>
            <person name="Jensen K.T."/>
            <person name="Wendlandt C.E."/>
            <person name="Dexheimer C."/>
            <person name="Roberts M."/>
            <person name="Torres Martinez L."/>
            <person name="Friesen M.L."/>
            <person name="Griffitts J.S."/>
            <person name="Porter S.S."/>
        </authorList>
    </citation>
    <scope>NUCLEOTIDE SEQUENCE [LARGE SCALE GENOMIC DNA]</scope>
    <source>
        <strain evidence="7 8">M0641</strain>
    </source>
</reference>
<feature type="transmembrane region" description="Helical" evidence="6">
    <location>
        <begin position="109"/>
        <end position="136"/>
    </location>
</feature>
<comment type="subcellular location">
    <subcellularLocation>
        <location evidence="1">Cell membrane</location>
        <topology evidence="1">Multi-pass membrane protein</topology>
    </subcellularLocation>
</comment>
<dbReference type="EMBL" id="JAMYQB010000016">
    <property type="protein sequence ID" value="MER9406284.1"/>
    <property type="molecule type" value="Genomic_DNA"/>
</dbReference>
<dbReference type="RefSeq" id="WP_352559662.1">
    <property type="nucleotide sequence ID" value="NZ_CAXURK020000001.1"/>
</dbReference>
<keyword evidence="8" id="KW-1185">Reference proteome</keyword>
<sequence length="204" mass="21512">MSLELYAAYVLACIVIILVPGPTVTLIIANSIRHGARAGLANVAGTQAGLAVMIAIVGIGLNTLISGMGHWFEWVRLIGAAYLIWMGVQMFRAKGTLNADGTARKPRGGFFLQGLAVALSNPKTLVFFGAFFPQFIAPQGNYTLQIVVMGLTAMIFAAVSDSTYALAASRAGRLLSASRIKLMSRISGSFLVGGGLWLAFSKAK</sequence>
<keyword evidence="2" id="KW-1003">Cell membrane</keyword>
<gene>
    <name evidence="7" type="ORF">NKI36_19835</name>
</gene>
<comment type="caution">
    <text evidence="7">The sequence shown here is derived from an EMBL/GenBank/DDBJ whole genome shotgun (WGS) entry which is preliminary data.</text>
</comment>
<evidence type="ECO:0000256" key="6">
    <source>
        <dbReference type="SAM" id="Phobius"/>
    </source>
</evidence>
<feature type="transmembrane region" description="Helical" evidence="6">
    <location>
        <begin position="142"/>
        <end position="161"/>
    </location>
</feature>
<evidence type="ECO:0000313" key="8">
    <source>
        <dbReference type="Proteomes" id="UP001433071"/>
    </source>
</evidence>
<evidence type="ECO:0000256" key="1">
    <source>
        <dbReference type="ARBA" id="ARBA00004651"/>
    </source>
</evidence>
<keyword evidence="4 6" id="KW-1133">Transmembrane helix</keyword>
<keyword evidence="3 6" id="KW-0812">Transmembrane</keyword>
<keyword evidence="5 6" id="KW-0472">Membrane</keyword>
<dbReference type="Proteomes" id="UP001433071">
    <property type="component" value="Unassembled WGS sequence"/>
</dbReference>
<feature type="transmembrane region" description="Helical" evidence="6">
    <location>
        <begin position="6"/>
        <end position="28"/>
    </location>
</feature>
<feature type="transmembrane region" description="Helical" evidence="6">
    <location>
        <begin position="182"/>
        <end position="200"/>
    </location>
</feature>
<evidence type="ECO:0000256" key="3">
    <source>
        <dbReference type="ARBA" id="ARBA00022692"/>
    </source>
</evidence>
<accession>A0ABV1Z2X3</accession>
<evidence type="ECO:0000256" key="2">
    <source>
        <dbReference type="ARBA" id="ARBA00022475"/>
    </source>
</evidence>
<dbReference type="InterPro" id="IPR001123">
    <property type="entry name" value="LeuE-type"/>
</dbReference>
<dbReference type="PANTHER" id="PTHR30086">
    <property type="entry name" value="ARGININE EXPORTER PROTEIN ARGO"/>
    <property type="match status" value="1"/>
</dbReference>
<dbReference type="Pfam" id="PF01810">
    <property type="entry name" value="LysE"/>
    <property type="match status" value="1"/>
</dbReference>
<feature type="transmembrane region" description="Helical" evidence="6">
    <location>
        <begin position="71"/>
        <end position="88"/>
    </location>
</feature>